<keyword evidence="2" id="KW-1185">Reference proteome</keyword>
<reference evidence="1" key="1">
    <citation type="submission" date="2024-05" db="EMBL/GenBank/DDBJ databases">
        <authorList>
            <person name="Jung D.-H."/>
        </authorList>
    </citation>
    <scope>NUCLEOTIDE SEQUENCE</scope>
    <source>
        <strain evidence="1">JA-25</strain>
    </source>
</reference>
<evidence type="ECO:0000313" key="2">
    <source>
        <dbReference type="Proteomes" id="UP000606008"/>
    </source>
</evidence>
<protein>
    <submittedName>
        <fullName evidence="1">Uncharacterized protein</fullName>
    </submittedName>
</protein>
<gene>
    <name evidence="1" type="ORF">F7231_10790</name>
</gene>
<comment type="caution">
    <text evidence="1">The sequence shown here is derived from an EMBL/GenBank/DDBJ whole genome shotgun (WGS) entry which is preliminary data.</text>
</comment>
<dbReference type="EMBL" id="WAEL01000003">
    <property type="protein sequence ID" value="NID10656.1"/>
    <property type="molecule type" value="Genomic_DNA"/>
</dbReference>
<dbReference type="RefSeq" id="WP_166691891.1">
    <property type="nucleotide sequence ID" value="NZ_WAEL01000003.1"/>
</dbReference>
<accession>A0ABX0QHD1</accession>
<dbReference type="Proteomes" id="UP000606008">
    <property type="component" value="Unassembled WGS sequence"/>
</dbReference>
<organism evidence="1 2">
    <name type="scientific">Fibrivirga algicola</name>
    <dbReference type="NCBI Taxonomy" id="2950420"/>
    <lineage>
        <taxon>Bacteria</taxon>
        <taxon>Pseudomonadati</taxon>
        <taxon>Bacteroidota</taxon>
        <taxon>Cytophagia</taxon>
        <taxon>Cytophagales</taxon>
        <taxon>Spirosomataceae</taxon>
        <taxon>Fibrivirga</taxon>
    </lineage>
</organism>
<name>A0ABX0QHD1_9BACT</name>
<sequence length="74" mass="8517">MKTGISLLVLLTLSQVSYGIGHPHNLFAARKAMLEWKAEHQRSKSSIGQRELRVTKRYSYTFSPCFSQIPHVRE</sequence>
<proteinExistence type="predicted"/>
<evidence type="ECO:0000313" key="1">
    <source>
        <dbReference type="EMBL" id="NID10656.1"/>
    </source>
</evidence>